<protein>
    <submittedName>
        <fullName evidence="2">Uncharacterized protein</fullName>
    </submittedName>
</protein>
<accession>A0A915J7J5</accession>
<dbReference type="AlphaFoldDB" id="A0A915J7J5"/>
<evidence type="ECO:0000313" key="1">
    <source>
        <dbReference type="Proteomes" id="UP000887565"/>
    </source>
</evidence>
<sequence length="142" mass="15684">MTRSVGDTTRPMCLTAAPIIVTLTAKGALVNLTRIRATEGHAVIFEFDHGTGRFSSHVMNGVLICRKMIMKIHKNKRFNTLNSAERQPYLWWSAKDSPYLISKPIGSFNRVVKMPTPVIGLHISQSGIDPTLSGYGVATSRE</sequence>
<dbReference type="WBParaSite" id="nRc.2.0.1.t22110-RA">
    <property type="protein sequence ID" value="nRc.2.0.1.t22110-RA"/>
    <property type="gene ID" value="nRc.2.0.1.g22110"/>
</dbReference>
<keyword evidence="1" id="KW-1185">Reference proteome</keyword>
<evidence type="ECO:0000313" key="2">
    <source>
        <dbReference type="WBParaSite" id="nRc.2.0.1.t22110-RA"/>
    </source>
</evidence>
<dbReference type="Proteomes" id="UP000887565">
    <property type="component" value="Unplaced"/>
</dbReference>
<proteinExistence type="predicted"/>
<reference evidence="2" key="1">
    <citation type="submission" date="2022-11" db="UniProtKB">
        <authorList>
            <consortium name="WormBaseParasite"/>
        </authorList>
    </citation>
    <scope>IDENTIFICATION</scope>
</reference>
<organism evidence="1 2">
    <name type="scientific">Romanomermis culicivorax</name>
    <name type="common">Nematode worm</name>
    <dbReference type="NCBI Taxonomy" id="13658"/>
    <lineage>
        <taxon>Eukaryota</taxon>
        <taxon>Metazoa</taxon>
        <taxon>Ecdysozoa</taxon>
        <taxon>Nematoda</taxon>
        <taxon>Enoplea</taxon>
        <taxon>Dorylaimia</taxon>
        <taxon>Mermithida</taxon>
        <taxon>Mermithoidea</taxon>
        <taxon>Mermithidae</taxon>
        <taxon>Romanomermis</taxon>
    </lineage>
</organism>
<name>A0A915J7J5_ROMCU</name>